<organism evidence="8 9">
    <name type="scientific">Demequina litoralis</name>
    <dbReference type="NCBI Taxonomy" id="3051660"/>
    <lineage>
        <taxon>Bacteria</taxon>
        <taxon>Bacillati</taxon>
        <taxon>Actinomycetota</taxon>
        <taxon>Actinomycetes</taxon>
        <taxon>Micrococcales</taxon>
        <taxon>Demequinaceae</taxon>
        <taxon>Demequina</taxon>
    </lineage>
</organism>
<evidence type="ECO:0000256" key="3">
    <source>
        <dbReference type="ARBA" id="ARBA00022722"/>
    </source>
</evidence>
<proteinExistence type="inferred from homology"/>
<evidence type="ECO:0000256" key="4">
    <source>
        <dbReference type="ARBA" id="ARBA00022759"/>
    </source>
</evidence>
<evidence type="ECO:0000256" key="2">
    <source>
        <dbReference type="ARBA" id="ARBA00022649"/>
    </source>
</evidence>
<accession>A0ABT8G9J1</accession>
<gene>
    <name evidence="8" type="ORF">QQX09_08080</name>
</gene>
<keyword evidence="9" id="KW-1185">Reference proteome</keyword>
<keyword evidence="4" id="KW-0255">Endonuclease</keyword>
<keyword evidence="3" id="KW-0540">Nuclease</keyword>
<dbReference type="NCBIfam" id="TIGR02116">
    <property type="entry name" value="toxin_Txe_YoeB"/>
    <property type="match status" value="1"/>
</dbReference>
<evidence type="ECO:0000256" key="7">
    <source>
        <dbReference type="ARBA" id="ARBA00050056"/>
    </source>
</evidence>
<dbReference type="InterPro" id="IPR009614">
    <property type="entry name" value="YoeB_toxin"/>
</dbReference>
<dbReference type="Gene3D" id="3.30.2310.20">
    <property type="entry name" value="RelE-like"/>
    <property type="match status" value="1"/>
</dbReference>
<dbReference type="RefSeq" id="WP_301133250.1">
    <property type="nucleotide sequence ID" value="NZ_JAUHPW010000005.1"/>
</dbReference>
<dbReference type="Proteomes" id="UP001172728">
    <property type="component" value="Unassembled WGS sequence"/>
</dbReference>
<reference evidence="8" key="1">
    <citation type="submission" date="2023-06" db="EMBL/GenBank/DDBJ databases">
        <title>Sysu t00192.</title>
        <authorList>
            <person name="Gao L."/>
            <person name="Fang B.-Z."/>
            <person name="Li W.-J."/>
        </authorList>
    </citation>
    <scope>NUCLEOTIDE SEQUENCE</scope>
    <source>
        <strain evidence="8">SYSU T00192</strain>
    </source>
</reference>
<dbReference type="EMBL" id="JAUHPW010000005">
    <property type="protein sequence ID" value="MDN4475813.1"/>
    <property type="molecule type" value="Genomic_DNA"/>
</dbReference>
<name>A0ABT8G9J1_9MICO</name>
<sequence>MNIVFSPQAWEDYQHWQTEDRKTLRRVNALIDAICRDPYAGIGKPERLRYRIDAWSRRIDGQHRLVYRVEGQDLLILQARYHY</sequence>
<evidence type="ECO:0000313" key="8">
    <source>
        <dbReference type="EMBL" id="MDN4475813.1"/>
    </source>
</evidence>
<evidence type="ECO:0000256" key="5">
    <source>
        <dbReference type="ARBA" id="ARBA00022801"/>
    </source>
</evidence>
<dbReference type="Pfam" id="PF06769">
    <property type="entry name" value="YoeB_toxin"/>
    <property type="match status" value="1"/>
</dbReference>
<dbReference type="InterPro" id="IPR035093">
    <property type="entry name" value="RelE/ParE_toxin_dom_sf"/>
</dbReference>
<keyword evidence="5" id="KW-0378">Hydrolase</keyword>
<dbReference type="PANTHER" id="PTHR38039:SF1">
    <property type="entry name" value="TOXIN YOEB"/>
    <property type="match status" value="1"/>
</dbReference>
<keyword evidence="2" id="KW-1277">Toxin-antitoxin system</keyword>
<evidence type="ECO:0000256" key="1">
    <source>
        <dbReference type="ARBA" id="ARBA00008172"/>
    </source>
</evidence>
<dbReference type="PANTHER" id="PTHR38039">
    <property type="entry name" value="TOXIN YOEB"/>
    <property type="match status" value="1"/>
</dbReference>
<comment type="caution">
    <text evidence="8">The sequence shown here is derived from an EMBL/GenBank/DDBJ whole genome shotgun (WGS) entry which is preliminary data.</text>
</comment>
<dbReference type="SUPFAM" id="SSF143011">
    <property type="entry name" value="RelE-like"/>
    <property type="match status" value="1"/>
</dbReference>
<comment type="similarity">
    <text evidence="1">Belongs to the YoeB family.</text>
</comment>
<evidence type="ECO:0000313" key="9">
    <source>
        <dbReference type="Proteomes" id="UP001172728"/>
    </source>
</evidence>
<evidence type="ECO:0000256" key="6">
    <source>
        <dbReference type="ARBA" id="ARBA00030388"/>
    </source>
</evidence>
<protein>
    <recommendedName>
        <fullName evidence="7">Endoribonuclease YoeB</fullName>
    </recommendedName>
    <alternativeName>
        <fullName evidence="6">Putative mRNA interferase YoeB</fullName>
    </alternativeName>
</protein>